<dbReference type="Proteomes" id="UP001642540">
    <property type="component" value="Unassembled WGS sequence"/>
</dbReference>
<reference evidence="1 2" key="1">
    <citation type="submission" date="2024-08" db="EMBL/GenBank/DDBJ databases">
        <authorList>
            <person name="Cucini C."/>
            <person name="Frati F."/>
        </authorList>
    </citation>
    <scope>NUCLEOTIDE SEQUENCE [LARGE SCALE GENOMIC DNA]</scope>
</reference>
<evidence type="ECO:0000313" key="2">
    <source>
        <dbReference type="Proteomes" id="UP001642540"/>
    </source>
</evidence>
<accession>A0ABP1R6M1</accession>
<gene>
    <name evidence="1" type="ORF">ODALV1_LOCUS18776</name>
</gene>
<comment type="caution">
    <text evidence="1">The sequence shown here is derived from an EMBL/GenBank/DDBJ whole genome shotgun (WGS) entry which is preliminary data.</text>
</comment>
<sequence>MYSWTGTDGQKRIHFRTPSKIPLFNSRRHQSLNQWQSNLVHPSPSILRKPSWFGVTEEEFNATSIAWWSQNTLSDYPQRYNLSCQRTERNTDEVERCSFLNHFNFLRFTVQQLGFSKANKEGEDDAVFWKTKKKYRTSYS</sequence>
<protein>
    <submittedName>
        <fullName evidence="1">Uncharacterized protein</fullName>
    </submittedName>
</protein>
<organism evidence="1 2">
    <name type="scientific">Orchesella dallaii</name>
    <dbReference type="NCBI Taxonomy" id="48710"/>
    <lineage>
        <taxon>Eukaryota</taxon>
        <taxon>Metazoa</taxon>
        <taxon>Ecdysozoa</taxon>
        <taxon>Arthropoda</taxon>
        <taxon>Hexapoda</taxon>
        <taxon>Collembola</taxon>
        <taxon>Entomobryomorpha</taxon>
        <taxon>Entomobryoidea</taxon>
        <taxon>Orchesellidae</taxon>
        <taxon>Orchesellinae</taxon>
        <taxon>Orchesella</taxon>
    </lineage>
</organism>
<proteinExistence type="predicted"/>
<name>A0ABP1R6M1_9HEXA</name>
<dbReference type="EMBL" id="CAXLJM020000062">
    <property type="protein sequence ID" value="CAL8119926.1"/>
    <property type="molecule type" value="Genomic_DNA"/>
</dbReference>
<keyword evidence="2" id="KW-1185">Reference proteome</keyword>
<evidence type="ECO:0000313" key="1">
    <source>
        <dbReference type="EMBL" id="CAL8119926.1"/>
    </source>
</evidence>